<gene>
    <name evidence="1" type="ORF">GP475_00030</name>
</gene>
<evidence type="ECO:0000313" key="2">
    <source>
        <dbReference type="Proteomes" id="UP000516320"/>
    </source>
</evidence>
<evidence type="ECO:0000313" key="1">
    <source>
        <dbReference type="EMBL" id="QNQ89195.1"/>
    </source>
</evidence>
<protein>
    <submittedName>
        <fullName evidence="1">Uncharacterized protein</fullName>
    </submittedName>
</protein>
<sequence>MLISEEDARLLVERGERYSRNAARFPMSWLGYCMICGSGVFYLLGVSTSGYHLPLVFWVIFALWTAAGLALSILLGVWSRCVPAGFGKRWTVMMMLWTFAWILTVSWAATLESRFVLILGVLYVVLAVVGPVWELAAMRSGK</sequence>
<proteinExistence type="predicted"/>
<dbReference type="Proteomes" id="UP000516320">
    <property type="component" value="Chromosome"/>
</dbReference>
<dbReference type="EMBL" id="CP046884">
    <property type="protein sequence ID" value="QNQ89195.1"/>
    <property type="molecule type" value="Genomic_DNA"/>
</dbReference>
<dbReference type="AlphaFoldDB" id="A0A7H0SKX0"/>
<name>A0A7H0SKX0_9CORY</name>
<dbReference type="KEGG" id="cpoy:GP475_00030"/>
<organism evidence="1 2">
    <name type="scientific">Corynebacterium poyangense</name>
    <dbReference type="NCBI Taxonomy" id="2684405"/>
    <lineage>
        <taxon>Bacteria</taxon>
        <taxon>Bacillati</taxon>
        <taxon>Actinomycetota</taxon>
        <taxon>Actinomycetes</taxon>
        <taxon>Mycobacteriales</taxon>
        <taxon>Corynebacteriaceae</taxon>
        <taxon>Corynebacterium</taxon>
    </lineage>
</organism>
<reference evidence="1 2" key="1">
    <citation type="submission" date="2019-12" db="EMBL/GenBank/DDBJ databases">
        <title>Corynebacterium sp. nov., isolated from feces of the Anser Albifrons in China.</title>
        <authorList>
            <person name="Liu Q."/>
        </authorList>
    </citation>
    <scope>NUCLEOTIDE SEQUENCE [LARGE SCALE GENOMIC DNA]</scope>
    <source>
        <strain evidence="1 2">4H37-19</strain>
    </source>
</reference>
<keyword evidence="2" id="KW-1185">Reference proteome</keyword>
<accession>A0A7H0SKX0</accession>
<dbReference type="RefSeq" id="WP_187974650.1">
    <property type="nucleotide sequence ID" value="NZ_CP046884.1"/>
</dbReference>